<dbReference type="EMBL" id="CAJVPM010000017">
    <property type="protein sequence ID" value="CAG8434317.1"/>
    <property type="molecule type" value="Genomic_DNA"/>
</dbReference>
<sequence>MSNKYDFSTSEKIKEIRMKREMMEEKRNKNWVPASFLLYGPGGVGKTIFVEKIFNRYYEKSNVKNNGNSWWTDYKGEEVVLLDEFQTKVGWEELIYILEKSNCEVEERHGNFIPFLAKYVFMTNVKSFNDLYEDQYNEVFDDLYQLIDYIIEFKNDGKIKVHKGDSEKFFNMEWDIKFKDDSFNDRDIIKKAEVFNKDINGKYFDISGKVYWRYDFSKEKKEFLKSKI</sequence>
<evidence type="ECO:0000313" key="2">
    <source>
        <dbReference type="Proteomes" id="UP000789860"/>
    </source>
</evidence>
<protein>
    <submittedName>
        <fullName evidence="1">6450_t:CDS:1</fullName>
    </submittedName>
</protein>
<name>A0ACA9JV44_9GLOM</name>
<organism evidence="1 2">
    <name type="scientific">Scutellospora calospora</name>
    <dbReference type="NCBI Taxonomy" id="85575"/>
    <lineage>
        <taxon>Eukaryota</taxon>
        <taxon>Fungi</taxon>
        <taxon>Fungi incertae sedis</taxon>
        <taxon>Mucoromycota</taxon>
        <taxon>Glomeromycotina</taxon>
        <taxon>Glomeromycetes</taxon>
        <taxon>Diversisporales</taxon>
        <taxon>Gigasporaceae</taxon>
        <taxon>Scutellospora</taxon>
    </lineage>
</organism>
<accession>A0ACA9JV44</accession>
<comment type="caution">
    <text evidence="1">The sequence shown here is derived from an EMBL/GenBank/DDBJ whole genome shotgun (WGS) entry which is preliminary data.</text>
</comment>
<proteinExistence type="predicted"/>
<reference evidence="1" key="1">
    <citation type="submission" date="2021-06" db="EMBL/GenBank/DDBJ databases">
        <authorList>
            <person name="Kallberg Y."/>
            <person name="Tangrot J."/>
            <person name="Rosling A."/>
        </authorList>
    </citation>
    <scope>NUCLEOTIDE SEQUENCE</scope>
    <source>
        <strain evidence="1">AU212A</strain>
    </source>
</reference>
<keyword evidence="2" id="KW-1185">Reference proteome</keyword>
<evidence type="ECO:0000313" key="1">
    <source>
        <dbReference type="EMBL" id="CAG8434317.1"/>
    </source>
</evidence>
<dbReference type="Proteomes" id="UP000789860">
    <property type="component" value="Unassembled WGS sequence"/>
</dbReference>
<gene>
    <name evidence="1" type="ORF">SCALOS_LOCUS56</name>
</gene>